<sequence length="199" mass="21232">MANCLLTMLHRLVLLTLIPLLLSACGEADKAAPSKAPTAAATPAPVVAPAAAPVAAPAAVASSVEPQEVPHEPVPKPKVKAETAPLGKPLAPARLPVATAKNKGAPENVPDVHRAGAHSKLDLRLPQDVLHGLDADLEELKTVEKPLLPPMFEDKSKQESPFQVGGRLIQRERGERVDPNEDNWHSDIRGAELQFQFRN</sequence>
<reference evidence="3 4" key="2">
    <citation type="submission" date="2014-05" db="EMBL/GenBank/DDBJ databases">
        <title>Genome sequence of the 3-chlorobenzoate degrading bacterium Pseudomonas knackmussii B13 shows multiple evidence for horizontal gene transfer.</title>
        <authorList>
            <person name="Miyazaki R."/>
            <person name="Bertelli C."/>
            <person name="Falquet L."/>
            <person name="Robinson-Rechavi M."/>
            <person name="Gharib W."/>
            <person name="Roy S."/>
            <person name="Van der Meer J.R."/>
        </authorList>
    </citation>
    <scope>NUCLEOTIDE SEQUENCE [LARGE SCALE GENOMIC DNA]</scope>
    <source>
        <strain evidence="3 4">B13</strain>
    </source>
</reference>
<organism evidence="3 4">
    <name type="scientific">Pseudomonas knackmussii (strain DSM 6978 / CCUG 54928 / LMG 23759 / B13)</name>
    <dbReference type="NCBI Taxonomy" id="1301098"/>
    <lineage>
        <taxon>Bacteria</taxon>
        <taxon>Pseudomonadati</taxon>
        <taxon>Pseudomonadota</taxon>
        <taxon>Gammaproteobacteria</taxon>
        <taxon>Pseudomonadales</taxon>
        <taxon>Pseudomonadaceae</taxon>
        <taxon>Pseudomonas</taxon>
    </lineage>
</organism>
<feature type="region of interest" description="Disordered" evidence="1">
    <location>
        <begin position="151"/>
        <end position="188"/>
    </location>
</feature>
<evidence type="ECO:0000256" key="1">
    <source>
        <dbReference type="SAM" id="MobiDB-lite"/>
    </source>
</evidence>
<keyword evidence="4" id="KW-1185">Reference proteome</keyword>
<reference evidence="3 4" key="1">
    <citation type="submission" date="2013-03" db="EMBL/GenBank/DDBJ databases">
        <authorList>
            <person name="Linke B."/>
        </authorList>
    </citation>
    <scope>NUCLEOTIDE SEQUENCE [LARGE SCALE GENOMIC DNA]</scope>
    <source>
        <strain evidence="3 4">B13</strain>
    </source>
</reference>
<evidence type="ECO:0000313" key="4">
    <source>
        <dbReference type="Proteomes" id="UP000025241"/>
    </source>
</evidence>
<dbReference type="OrthoDB" id="6920294at2"/>
<dbReference type="EMBL" id="HG322950">
    <property type="protein sequence ID" value="CDF85047.1"/>
    <property type="molecule type" value="Genomic_DNA"/>
</dbReference>
<name>A0A024HKK7_PSEKB</name>
<feature type="signal peptide" evidence="2">
    <location>
        <begin position="1"/>
        <end position="24"/>
    </location>
</feature>
<feature type="compositionally biased region" description="Basic and acidic residues" evidence="1">
    <location>
        <begin position="68"/>
        <end position="81"/>
    </location>
</feature>
<keyword evidence="2" id="KW-0732">Signal</keyword>
<dbReference type="KEGG" id="pkc:PKB_3709"/>
<dbReference type="Proteomes" id="UP000025241">
    <property type="component" value="Chromosome I"/>
</dbReference>
<dbReference type="AlphaFoldDB" id="A0A024HKK7"/>
<evidence type="ECO:0000313" key="3">
    <source>
        <dbReference type="EMBL" id="CDF85047.1"/>
    </source>
</evidence>
<evidence type="ECO:0000256" key="2">
    <source>
        <dbReference type="SAM" id="SignalP"/>
    </source>
</evidence>
<gene>
    <name evidence="3" type="ORF">PKB_3709</name>
</gene>
<protein>
    <submittedName>
        <fullName evidence="3">Hypothetical secreted protein</fullName>
    </submittedName>
</protein>
<dbReference type="HOGENOM" id="CLU_111128_0_0_6"/>
<dbReference type="STRING" id="1301098.PKB_3709"/>
<proteinExistence type="predicted"/>
<accession>A0A024HKK7</accession>
<dbReference type="PATRIC" id="fig|1301098.3.peg.3716"/>
<feature type="region of interest" description="Disordered" evidence="1">
    <location>
        <begin position="63"/>
        <end position="87"/>
    </location>
</feature>
<feature type="compositionally biased region" description="Basic and acidic residues" evidence="1">
    <location>
        <begin position="169"/>
        <end position="188"/>
    </location>
</feature>
<feature type="chain" id="PRO_5001533413" evidence="2">
    <location>
        <begin position="25"/>
        <end position="199"/>
    </location>
</feature>